<dbReference type="CDD" id="cd07042">
    <property type="entry name" value="STAS_SulP_like_sulfate_transporter"/>
    <property type="match status" value="1"/>
</dbReference>
<feature type="transmembrane region" description="Helical" evidence="5">
    <location>
        <begin position="66"/>
        <end position="84"/>
    </location>
</feature>
<evidence type="ECO:0000256" key="2">
    <source>
        <dbReference type="ARBA" id="ARBA00022692"/>
    </source>
</evidence>
<name>A0ABU8W9Z8_9BURK</name>
<keyword evidence="2 5" id="KW-0812">Transmembrane</keyword>
<feature type="transmembrane region" description="Helical" evidence="5">
    <location>
        <begin position="117"/>
        <end position="138"/>
    </location>
</feature>
<feature type="transmembrane region" description="Helical" evidence="5">
    <location>
        <begin position="270"/>
        <end position="293"/>
    </location>
</feature>
<feature type="transmembrane region" description="Helical" evidence="5">
    <location>
        <begin position="150"/>
        <end position="172"/>
    </location>
</feature>
<dbReference type="EMBL" id="JBBKZV010000041">
    <property type="protein sequence ID" value="MEJ8826785.1"/>
    <property type="molecule type" value="Genomic_DNA"/>
</dbReference>
<feature type="transmembrane region" description="Helical" evidence="5">
    <location>
        <begin position="224"/>
        <end position="250"/>
    </location>
</feature>
<dbReference type="InterPro" id="IPR002645">
    <property type="entry name" value="STAS_dom"/>
</dbReference>
<evidence type="ECO:0000313" key="7">
    <source>
        <dbReference type="EMBL" id="MEJ8826785.1"/>
    </source>
</evidence>
<dbReference type="Proteomes" id="UP001363010">
    <property type="component" value="Unassembled WGS sequence"/>
</dbReference>
<dbReference type="InterPro" id="IPR011547">
    <property type="entry name" value="SLC26A/SulP_dom"/>
</dbReference>
<dbReference type="NCBIfam" id="TIGR00815">
    <property type="entry name" value="sulP"/>
    <property type="match status" value="1"/>
</dbReference>
<feature type="transmembrane region" description="Helical" evidence="5">
    <location>
        <begin position="342"/>
        <end position="359"/>
    </location>
</feature>
<dbReference type="Pfam" id="PF00916">
    <property type="entry name" value="Sulfate_transp"/>
    <property type="match status" value="1"/>
</dbReference>
<dbReference type="InterPro" id="IPR001902">
    <property type="entry name" value="SLC26A/SulP_fam"/>
</dbReference>
<feature type="transmembrane region" description="Helical" evidence="5">
    <location>
        <begin position="91"/>
        <end position="111"/>
    </location>
</feature>
<sequence>MNQEARPADTFLADASAHGWRAALPAAQWLRSYQAKWLANDAIAGLTLAAYGIPVSLAYASLAGLPPQYGIYCYLVGGLFYALLGSSRQLAIGPTSAISMLVGVTVAGMAGGDPERWASIAALTALLIAAMCVIAWLLRLSSLVNFISETILLGFKAGAACTIALTQLPKLFGVKGGGEDFFDRLVILGGQIPDTNLAVLSFGLVALVLLLLAERYLPGRPAALFVVVVSTILLSVTALGDLGFKVVGALPQGLPSFRWPGLRVRDVEGVVPLAFACLLLSYVESVSAARALADAHKYEIDPRQEFLGLGAANLGAALFQAYPVAGGLSQSSVNDKAGAKTPLALVFASITIGLCLMFLTGGLKNLPNVVLAAIVLVAVKGLVNIGEMKRLWRVSRYEFAVSMIAFGAVLLLGILNGVIVAVLASLTLLIGRVARPHVAVLGRIPGTRKFSDIERNPDNTSVPGVLIFRVDSSLLYFNVDHVHDAVRRMLQTAPDKPKLVICDLSTSPQVDMAAAKMLSKLHQELVQAGIRLQLVAAHAPVRDILRAEGMEESLGYFGRKISVSDAIDECNGAADPAPPPGARLMPV</sequence>
<keyword evidence="3 5" id="KW-1133">Transmembrane helix</keyword>
<feature type="transmembrane region" description="Helical" evidence="5">
    <location>
        <begin position="38"/>
        <end position="60"/>
    </location>
</feature>
<keyword evidence="4 5" id="KW-0472">Membrane</keyword>
<evidence type="ECO:0000313" key="8">
    <source>
        <dbReference type="Proteomes" id="UP001363010"/>
    </source>
</evidence>
<evidence type="ECO:0000256" key="5">
    <source>
        <dbReference type="SAM" id="Phobius"/>
    </source>
</evidence>
<dbReference type="PROSITE" id="PS50801">
    <property type="entry name" value="STAS"/>
    <property type="match status" value="1"/>
</dbReference>
<dbReference type="PANTHER" id="PTHR11814">
    <property type="entry name" value="SULFATE TRANSPORTER"/>
    <property type="match status" value="1"/>
</dbReference>
<accession>A0ABU8W9Z8</accession>
<proteinExistence type="predicted"/>
<dbReference type="InterPro" id="IPR036513">
    <property type="entry name" value="STAS_dom_sf"/>
</dbReference>
<comment type="subcellular location">
    <subcellularLocation>
        <location evidence="1">Membrane</location>
        <topology evidence="1">Multi-pass membrane protein</topology>
    </subcellularLocation>
</comment>
<gene>
    <name evidence="7" type="primary">sulP</name>
    <name evidence="7" type="ORF">WKW80_33060</name>
</gene>
<dbReference type="Pfam" id="PF01740">
    <property type="entry name" value="STAS"/>
    <property type="match status" value="1"/>
</dbReference>
<dbReference type="Gene3D" id="3.30.750.24">
    <property type="entry name" value="STAS domain"/>
    <property type="match status" value="1"/>
</dbReference>
<feature type="transmembrane region" description="Helical" evidence="5">
    <location>
        <begin position="366"/>
        <end position="383"/>
    </location>
</feature>
<keyword evidence="8" id="KW-1185">Reference proteome</keyword>
<reference evidence="7 8" key="1">
    <citation type="submission" date="2024-03" db="EMBL/GenBank/DDBJ databases">
        <title>Novel species of the genus Variovorax.</title>
        <authorList>
            <person name="Liu Q."/>
            <person name="Xin Y.-H."/>
        </authorList>
    </citation>
    <scope>NUCLEOTIDE SEQUENCE [LARGE SCALE GENOMIC DNA]</scope>
    <source>
        <strain evidence="7 8">KACC 18501</strain>
    </source>
</reference>
<feature type="domain" description="STAS" evidence="6">
    <location>
        <begin position="455"/>
        <end position="570"/>
    </location>
</feature>
<feature type="transmembrane region" description="Helical" evidence="5">
    <location>
        <begin position="305"/>
        <end position="322"/>
    </location>
</feature>
<comment type="caution">
    <text evidence="7">The sequence shown here is derived from an EMBL/GenBank/DDBJ whole genome shotgun (WGS) entry which is preliminary data.</text>
</comment>
<evidence type="ECO:0000256" key="3">
    <source>
        <dbReference type="ARBA" id="ARBA00022989"/>
    </source>
</evidence>
<dbReference type="SUPFAM" id="SSF52091">
    <property type="entry name" value="SpoIIaa-like"/>
    <property type="match status" value="1"/>
</dbReference>
<evidence type="ECO:0000259" key="6">
    <source>
        <dbReference type="PROSITE" id="PS50801"/>
    </source>
</evidence>
<feature type="transmembrane region" description="Helical" evidence="5">
    <location>
        <begin position="192"/>
        <end position="212"/>
    </location>
</feature>
<dbReference type="RefSeq" id="WP_340367820.1">
    <property type="nucleotide sequence ID" value="NZ_JBBKZV010000041.1"/>
</dbReference>
<evidence type="ECO:0000256" key="1">
    <source>
        <dbReference type="ARBA" id="ARBA00004141"/>
    </source>
</evidence>
<feature type="transmembrane region" description="Helical" evidence="5">
    <location>
        <begin position="403"/>
        <end position="430"/>
    </location>
</feature>
<organism evidence="7 8">
    <name type="scientific">Variovorax humicola</name>
    <dbReference type="NCBI Taxonomy" id="1769758"/>
    <lineage>
        <taxon>Bacteria</taxon>
        <taxon>Pseudomonadati</taxon>
        <taxon>Pseudomonadota</taxon>
        <taxon>Betaproteobacteria</taxon>
        <taxon>Burkholderiales</taxon>
        <taxon>Comamonadaceae</taxon>
        <taxon>Variovorax</taxon>
    </lineage>
</organism>
<protein>
    <submittedName>
        <fullName evidence="7">Sulfate permease</fullName>
    </submittedName>
</protein>
<evidence type="ECO:0000256" key="4">
    <source>
        <dbReference type="ARBA" id="ARBA00023136"/>
    </source>
</evidence>